<keyword evidence="9" id="KW-0067">ATP-binding</keyword>
<comment type="caution">
    <text evidence="13">The sequence shown here is derived from an EMBL/GenBank/DDBJ whole genome shotgun (WGS) entry which is preliminary data.</text>
</comment>
<dbReference type="InterPro" id="IPR015865">
    <property type="entry name" value="Riboflavin_kinase_bac/euk"/>
</dbReference>
<feature type="domain" description="Riboflavin kinase" evidence="12">
    <location>
        <begin position="247"/>
        <end position="382"/>
    </location>
</feature>
<evidence type="ECO:0000256" key="1">
    <source>
        <dbReference type="ARBA" id="ARBA00004726"/>
    </source>
</evidence>
<keyword evidence="6" id="KW-0548">Nucleotidyltransferase</keyword>
<gene>
    <name evidence="13" type="ORF">HMPREF9020_00372</name>
</gene>
<dbReference type="Gene3D" id="3.40.50.620">
    <property type="entry name" value="HUPs"/>
    <property type="match status" value="1"/>
</dbReference>
<comment type="pathway">
    <text evidence="1">Cofactor biosynthesis; FAD biosynthesis; FAD from FMN: step 1/1.</text>
</comment>
<dbReference type="PANTHER" id="PTHR22749">
    <property type="entry name" value="RIBOFLAVIN KINASE/FMN ADENYLYLTRANSFERASE"/>
    <property type="match status" value="1"/>
</dbReference>
<keyword evidence="4" id="KW-0288">FMN</keyword>
<comment type="catalytic activity">
    <reaction evidence="11">
        <text>FMN + ATP + H(+) = FAD + diphosphate</text>
        <dbReference type="Rhea" id="RHEA:17237"/>
        <dbReference type="ChEBI" id="CHEBI:15378"/>
        <dbReference type="ChEBI" id="CHEBI:30616"/>
        <dbReference type="ChEBI" id="CHEBI:33019"/>
        <dbReference type="ChEBI" id="CHEBI:57692"/>
        <dbReference type="ChEBI" id="CHEBI:58210"/>
        <dbReference type="EC" id="2.7.7.2"/>
    </reaction>
</comment>
<evidence type="ECO:0000256" key="6">
    <source>
        <dbReference type="ARBA" id="ARBA00022695"/>
    </source>
</evidence>
<evidence type="ECO:0000256" key="7">
    <source>
        <dbReference type="ARBA" id="ARBA00022741"/>
    </source>
</evidence>
<protein>
    <recommendedName>
        <fullName evidence="12">Riboflavin kinase domain-containing protein</fullName>
    </recommendedName>
</protein>
<dbReference type="GO" id="GO:0003919">
    <property type="term" value="F:FMN adenylyltransferase activity"/>
    <property type="evidence" value="ECO:0007669"/>
    <property type="project" value="UniProtKB-EC"/>
</dbReference>
<evidence type="ECO:0000313" key="13">
    <source>
        <dbReference type="EMBL" id="EFG26745.2"/>
    </source>
</evidence>
<evidence type="ECO:0000256" key="4">
    <source>
        <dbReference type="ARBA" id="ARBA00022643"/>
    </source>
</evidence>
<comment type="catalytic activity">
    <reaction evidence="10">
        <text>riboflavin + ATP = FMN + ADP + H(+)</text>
        <dbReference type="Rhea" id="RHEA:14357"/>
        <dbReference type="ChEBI" id="CHEBI:15378"/>
        <dbReference type="ChEBI" id="CHEBI:30616"/>
        <dbReference type="ChEBI" id="CHEBI:57986"/>
        <dbReference type="ChEBI" id="CHEBI:58210"/>
        <dbReference type="ChEBI" id="CHEBI:456216"/>
        <dbReference type="EC" id="2.7.1.26"/>
    </reaction>
</comment>
<dbReference type="AlphaFoldDB" id="W5IIE5"/>
<dbReference type="RefSeq" id="WP_048349251.1">
    <property type="nucleotide sequence ID" value="NZ_GG770225.1"/>
</dbReference>
<evidence type="ECO:0000256" key="3">
    <source>
        <dbReference type="ARBA" id="ARBA00022630"/>
    </source>
</evidence>
<keyword evidence="7" id="KW-0547">Nucleotide-binding</keyword>
<dbReference type="Gene3D" id="2.40.30.30">
    <property type="entry name" value="Riboflavin kinase-like"/>
    <property type="match status" value="1"/>
</dbReference>
<dbReference type="Proteomes" id="UP000005777">
    <property type="component" value="Unassembled WGS sequence"/>
</dbReference>
<dbReference type="UniPathway" id="UPA00277">
    <property type="reaction ID" value="UER00407"/>
</dbReference>
<accession>W5IIE5</accession>
<dbReference type="GO" id="GO:0006747">
    <property type="term" value="P:FAD biosynthetic process"/>
    <property type="evidence" value="ECO:0007669"/>
    <property type="project" value="UniProtKB-UniPathway"/>
</dbReference>
<dbReference type="Pfam" id="PF06574">
    <property type="entry name" value="FAD_syn"/>
    <property type="match status" value="1"/>
</dbReference>
<evidence type="ECO:0000256" key="11">
    <source>
        <dbReference type="ARBA" id="ARBA00049494"/>
    </source>
</evidence>
<dbReference type="InterPro" id="IPR023465">
    <property type="entry name" value="Riboflavin_kinase_dom_sf"/>
</dbReference>
<evidence type="ECO:0000256" key="9">
    <source>
        <dbReference type="ARBA" id="ARBA00022840"/>
    </source>
</evidence>
<dbReference type="GO" id="GO:0008531">
    <property type="term" value="F:riboflavin kinase activity"/>
    <property type="evidence" value="ECO:0007669"/>
    <property type="project" value="UniProtKB-EC"/>
</dbReference>
<dbReference type="SUPFAM" id="SSF52374">
    <property type="entry name" value="Nucleotidylyl transferase"/>
    <property type="match status" value="1"/>
</dbReference>
<sequence length="390" mass="43311">MKIITLAPHADGSVEWPLLDKEKRSVVTIGSFDGVHKGHQAIISRVADLARQQGSFSVIIMFDPRPSYVHAREKARIAGQGQDSTASRDDQALSSVSQRCEWIEGMGVDYLIIVTYTLPFANQTYVNFLGQLVGKLGMRTLVLGHDARLGRGLAGDMKAMKNLASATGVFEVESVDDQGQEDVWIPQKIVYEVPQGHGEPADPLEGMTKSERRAWTKKHGMKRARRWSSSFVRYALSTGRMGDAASVLSRFPQIRGLVVHGEQRGRTLGYPTANLGGLIEGFIPVDGVYAGFVTDQDDSNPHRIPAAISIGTKETFVDEIGQEHLKRVVESYLVDQDGIDIYNHHIKVEFGLYMRPQVRFKDAQALVDQLKNDEKETRTWAESYLSQKAA</sequence>
<dbReference type="Pfam" id="PF01687">
    <property type="entry name" value="Flavokinase"/>
    <property type="match status" value="1"/>
</dbReference>
<dbReference type="eggNOG" id="COG0196">
    <property type="taxonomic scope" value="Bacteria"/>
</dbReference>
<proteinExistence type="inferred from homology"/>
<keyword evidence="14" id="KW-1185">Reference proteome</keyword>
<dbReference type="InterPro" id="IPR004821">
    <property type="entry name" value="Cyt_trans-like"/>
</dbReference>
<dbReference type="InterPro" id="IPR023468">
    <property type="entry name" value="Riboflavin_kinase"/>
</dbReference>
<reference evidence="13 14" key="1">
    <citation type="submission" date="2012-01" db="EMBL/GenBank/DDBJ databases">
        <title>The Genome Sequence of Scardovia inopinata F0304.</title>
        <authorList>
            <consortium name="The Broad Institute Genome Sequencing Platform"/>
            <person name="Ward D."/>
            <person name="Earl A."/>
            <person name="Feldgarden M."/>
            <person name="Gevers D."/>
            <person name="Young S."/>
            <person name="Zeng Q."/>
            <person name="Koehrsen M."/>
            <person name="Alvarado L."/>
            <person name="Berlin A.M."/>
            <person name="Borenstein D."/>
            <person name="Chapman S.B."/>
            <person name="Chen Z."/>
            <person name="Engels R."/>
            <person name="Freedman E."/>
            <person name="Gellesch M."/>
            <person name="Goldberg J."/>
            <person name="Griggs A."/>
            <person name="Gujja S."/>
            <person name="Heilman E.R."/>
            <person name="Heiman D.I."/>
            <person name="Hepburn T.A."/>
            <person name="Howarth C."/>
            <person name="Jen D."/>
            <person name="Larson L."/>
            <person name="Mehta T."/>
            <person name="Park D."/>
            <person name="Pearson M."/>
            <person name="Richards J."/>
            <person name="Roberts A."/>
            <person name="Saif S."/>
            <person name="Shea T.D."/>
            <person name="Shenoy N."/>
            <person name="Sisk P."/>
            <person name="Stolte C."/>
            <person name="Sykes S.N."/>
            <person name="Walk T."/>
            <person name="White J."/>
            <person name="Yandava C."/>
            <person name="Izard J."/>
            <person name="Baranova O.V."/>
            <person name="Blanton J.M."/>
            <person name="Tanner A.C."/>
            <person name="Dewhirst F."/>
            <person name="Haas B."/>
            <person name="Nusbaum C."/>
            <person name="Birren B."/>
        </authorList>
    </citation>
    <scope>NUCLEOTIDE SEQUENCE [LARGE SCALE GENOMIC DNA]</scope>
    <source>
        <strain evidence="13 14">F0304</strain>
    </source>
</reference>
<dbReference type="GO" id="GO:0009231">
    <property type="term" value="P:riboflavin biosynthetic process"/>
    <property type="evidence" value="ECO:0007669"/>
    <property type="project" value="InterPro"/>
</dbReference>
<keyword evidence="5" id="KW-0808">Transferase</keyword>
<evidence type="ECO:0000256" key="8">
    <source>
        <dbReference type="ARBA" id="ARBA00022827"/>
    </source>
</evidence>
<dbReference type="PANTHER" id="PTHR22749:SF6">
    <property type="entry name" value="RIBOFLAVIN KINASE"/>
    <property type="match status" value="1"/>
</dbReference>
<dbReference type="GO" id="GO:0009398">
    <property type="term" value="P:FMN biosynthetic process"/>
    <property type="evidence" value="ECO:0007669"/>
    <property type="project" value="TreeGrafter"/>
</dbReference>
<evidence type="ECO:0000256" key="2">
    <source>
        <dbReference type="ARBA" id="ARBA00010214"/>
    </source>
</evidence>
<dbReference type="HOGENOM" id="CLU_048437_0_0_11"/>
<dbReference type="SUPFAM" id="SSF82114">
    <property type="entry name" value="Riboflavin kinase-like"/>
    <property type="match status" value="1"/>
</dbReference>
<evidence type="ECO:0000259" key="12">
    <source>
        <dbReference type="SMART" id="SM00904"/>
    </source>
</evidence>
<organism evidence="13 14">
    <name type="scientific">Scardovia inopinata F0304</name>
    <dbReference type="NCBI Taxonomy" id="641146"/>
    <lineage>
        <taxon>Bacteria</taxon>
        <taxon>Bacillati</taxon>
        <taxon>Actinomycetota</taxon>
        <taxon>Actinomycetes</taxon>
        <taxon>Bifidobacteriales</taxon>
        <taxon>Bifidobacteriaceae</taxon>
        <taxon>Scardovia</taxon>
    </lineage>
</organism>
<evidence type="ECO:0000256" key="5">
    <source>
        <dbReference type="ARBA" id="ARBA00022679"/>
    </source>
</evidence>
<comment type="similarity">
    <text evidence="2">Belongs to the RibF family.</text>
</comment>
<dbReference type="NCBIfam" id="TIGR00125">
    <property type="entry name" value="cyt_tran_rel"/>
    <property type="match status" value="1"/>
</dbReference>
<evidence type="ECO:0000256" key="10">
    <source>
        <dbReference type="ARBA" id="ARBA00047880"/>
    </source>
</evidence>
<evidence type="ECO:0000313" key="14">
    <source>
        <dbReference type="Proteomes" id="UP000005777"/>
    </source>
</evidence>
<dbReference type="GO" id="GO:0005524">
    <property type="term" value="F:ATP binding"/>
    <property type="evidence" value="ECO:0007669"/>
    <property type="project" value="UniProtKB-KW"/>
</dbReference>
<dbReference type="SMART" id="SM00904">
    <property type="entry name" value="Flavokinase"/>
    <property type="match status" value="1"/>
</dbReference>
<keyword evidence="3" id="KW-0285">Flavoprotein</keyword>
<keyword evidence="8" id="KW-0274">FAD</keyword>
<dbReference type="InterPro" id="IPR015864">
    <property type="entry name" value="FAD_synthase"/>
</dbReference>
<dbReference type="EMBL" id="ADCX01000002">
    <property type="protein sequence ID" value="EFG26745.2"/>
    <property type="molecule type" value="Genomic_DNA"/>
</dbReference>
<name>W5IIE5_SCAIO</name>
<dbReference type="InterPro" id="IPR014729">
    <property type="entry name" value="Rossmann-like_a/b/a_fold"/>
</dbReference>